<evidence type="ECO:0000256" key="8">
    <source>
        <dbReference type="RuleBase" id="RU003953"/>
    </source>
</evidence>
<dbReference type="GO" id="GO:0008033">
    <property type="term" value="P:tRNA processing"/>
    <property type="evidence" value="ECO:0007669"/>
    <property type="project" value="UniProtKB-KW"/>
</dbReference>
<proteinExistence type="inferred from homology"/>
<evidence type="ECO:0000259" key="10">
    <source>
        <dbReference type="Pfam" id="PF12627"/>
    </source>
</evidence>
<dbReference type="GO" id="GO:0046872">
    <property type="term" value="F:metal ion binding"/>
    <property type="evidence" value="ECO:0007669"/>
    <property type="project" value="UniProtKB-KW"/>
</dbReference>
<sequence>MWLSNPHTQKVLTSLSESGHQALFVGGCVRNALLGVEVNDIDIATNALPQDVIEITTNAGLHAIPTGIDHGTVTVIANGIPHEITTFRKDILTDGRHAKVIFSNDIHDDARRRDFTMNALYAMPDGTVVDPLNGIQDLRDHRVRFIEDASQRIQEDYLRILRFFRFHAWYGDETAGIDPEALHAISSNLAGIETLSKERIGAEMLKLLAATNPAPALASMRLSGALGCVLVGADDRALAPMVHLEDETDAGADSIRRLACLGGQGVSKALRLSKKQAKSLDLLRDQIGGLTPPDEAGYRFGFETGLSIFLLRAALLETPLPMDLELSLRRGANAQFPVKPADLMPDVQGVELGQTLRKLEAKWVKSGFKLDRNDLLA</sequence>
<dbReference type="InterPro" id="IPR032828">
    <property type="entry name" value="PolyA_RNA-bd"/>
</dbReference>
<keyword evidence="7" id="KW-0460">Magnesium</keyword>
<keyword evidence="2 8" id="KW-0808">Transferase</keyword>
<evidence type="ECO:0000313" key="11">
    <source>
        <dbReference type="EMBL" id="TKZ16001.1"/>
    </source>
</evidence>
<comment type="caution">
    <text evidence="11">The sequence shown here is derived from an EMBL/GenBank/DDBJ whole genome shotgun (WGS) entry which is preliminary data.</text>
</comment>
<keyword evidence="6" id="KW-0547">Nucleotide-binding</keyword>
<dbReference type="OrthoDB" id="9805698at2"/>
<dbReference type="Gene3D" id="3.30.460.10">
    <property type="entry name" value="Beta Polymerase, domain 2"/>
    <property type="match status" value="1"/>
</dbReference>
<dbReference type="GO" id="GO:0000166">
    <property type="term" value="F:nucleotide binding"/>
    <property type="evidence" value="ECO:0007669"/>
    <property type="project" value="UniProtKB-KW"/>
</dbReference>
<dbReference type="GO" id="GO:0000049">
    <property type="term" value="F:tRNA binding"/>
    <property type="evidence" value="ECO:0007669"/>
    <property type="project" value="TreeGrafter"/>
</dbReference>
<evidence type="ECO:0000256" key="7">
    <source>
        <dbReference type="ARBA" id="ARBA00022842"/>
    </source>
</evidence>
<dbReference type="Pfam" id="PF12627">
    <property type="entry name" value="PolyA_pol_RNAbd"/>
    <property type="match status" value="1"/>
</dbReference>
<dbReference type="Pfam" id="PF01743">
    <property type="entry name" value="PolyA_pol"/>
    <property type="match status" value="1"/>
</dbReference>
<dbReference type="SUPFAM" id="SSF81891">
    <property type="entry name" value="Poly A polymerase C-terminal region-like"/>
    <property type="match status" value="1"/>
</dbReference>
<evidence type="ECO:0000256" key="4">
    <source>
        <dbReference type="ARBA" id="ARBA00022695"/>
    </source>
</evidence>
<dbReference type="GO" id="GO:0016779">
    <property type="term" value="F:nucleotidyltransferase activity"/>
    <property type="evidence" value="ECO:0007669"/>
    <property type="project" value="UniProtKB-KW"/>
</dbReference>
<dbReference type="PANTHER" id="PTHR46173:SF1">
    <property type="entry name" value="CCA TRNA NUCLEOTIDYLTRANSFERASE 1, MITOCHONDRIAL"/>
    <property type="match status" value="1"/>
</dbReference>
<evidence type="ECO:0000256" key="5">
    <source>
        <dbReference type="ARBA" id="ARBA00022723"/>
    </source>
</evidence>
<evidence type="ECO:0000256" key="1">
    <source>
        <dbReference type="ARBA" id="ARBA00001946"/>
    </source>
</evidence>
<gene>
    <name evidence="11" type="ORF">FAP39_16095</name>
</gene>
<evidence type="ECO:0000256" key="6">
    <source>
        <dbReference type="ARBA" id="ARBA00022741"/>
    </source>
</evidence>
<evidence type="ECO:0000259" key="9">
    <source>
        <dbReference type="Pfam" id="PF01743"/>
    </source>
</evidence>
<evidence type="ECO:0000313" key="12">
    <source>
        <dbReference type="Proteomes" id="UP000306575"/>
    </source>
</evidence>
<comment type="similarity">
    <text evidence="8">Belongs to the tRNA nucleotidyltransferase/poly(A) polymerase family.</text>
</comment>
<dbReference type="Proteomes" id="UP000306575">
    <property type="component" value="Unassembled WGS sequence"/>
</dbReference>
<dbReference type="PANTHER" id="PTHR46173">
    <property type="entry name" value="CCA TRNA NUCLEOTIDYLTRANSFERASE 1, MITOCHONDRIAL"/>
    <property type="match status" value="1"/>
</dbReference>
<dbReference type="InterPro" id="IPR050264">
    <property type="entry name" value="Bact_CCA-adding_enz_type3_sf"/>
</dbReference>
<keyword evidence="8" id="KW-0694">RNA-binding</keyword>
<comment type="cofactor">
    <cofactor evidence="1">
        <name>Mg(2+)</name>
        <dbReference type="ChEBI" id="CHEBI:18420"/>
    </cofactor>
</comment>
<dbReference type="AlphaFoldDB" id="A0A4V6F0N6"/>
<feature type="domain" description="tRNA nucleotidyltransferase/poly(A) polymerase RNA and SrmB- binding" evidence="10">
    <location>
        <begin position="177"/>
        <end position="226"/>
    </location>
</feature>
<evidence type="ECO:0000256" key="3">
    <source>
        <dbReference type="ARBA" id="ARBA00022694"/>
    </source>
</evidence>
<dbReference type="CDD" id="cd05398">
    <property type="entry name" value="NT_ClassII-CCAase"/>
    <property type="match status" value="1"/>
</dbReference>
<dbReference type="InterPro" id="IPR043519">
    <property type="entry name" value="NT_sf"/>
</dbReference>
<evidence type="ECO:0000256" key="2">
    <source>
        <dbReference type="ARBA" id="ARBA00022679"/>
    </source>
</evidence>
<accession>A0A4V6F0N6</accession>
<name>A0A4V6F0N6_9RHOB</name>
<feature type="domain" description="Poly A polymerase head" evidence="9">
    <location>
        <begin position="24"/>
        <end position="144"/>
    </location>
</feature>
<keyword evidence="12" id="KW-1185">Reference proteome</keyword>
<dbReference type="Gene3D" id="1.10.3090.10">
    <property type="entry name" value="cca-adding enzyme, domain 2"/>
    <property type="match status" value="1"/>
</dbReference>
<keyword evidence="3" id="KW-0819">tRNA processing</keyword>
<reference evidence="11 12" key="1">
    <citation type="submission" date="2019-04" db="EMBL/GenBank/DDBJ databases">
        <title>Genome sequence of Pelagicola litoralis CL-ES2.</title>
        <authorList>
            <person name="Cao J."/>
        </authorList>
    </citation>
    <scope>NUCLEOTIDE SEQUENCE [LARGE SCALE GENOMIC DNA]</scope>
    <source>
        <strain evidence="11 12">CL-ES2</strain>
    </source>
</reference>
<dbReference type="EMBL" id="SULI01000031">
    <property type="protein sequence ID" value="TKZ16001.1"/>
    <property type="molecule type" value="Genomic_DNA"/>
</dbReference>
<dbReference type="InterPro" id="IPR002646">
    <property type="entry name" value="PolA_pol_head_dom"/>
</dbReference>
<organism evidence="11 12">
    <name type="scientific">Shimia litoralis</name>
    <dbReference type="NCBI Taxonomy" id="420403"/>
    <lineage>
        <taxon>Bacteria</taxon>
        <taxon>Pseudomonadati</taxon>
        <taxon>Pseudomonadota</taxon>
        <taxon>Alphaproteobacteria</taxon>
        <taxon>Rhodobacterales</taxon>
        <taxon>Roseobacteraceae</taxon>
    </lineage>
</organism>
<dbReference type="SUPFAM" id="SSF81301">
    <property type="entry name" value="Nucleotidyltransferase"/>
    <property type="match status" value="1"/>
</dbReference>
<keyword evidence="5" id="KW-0479">Metal-binding</keyword>
<keyword evidence="4" id="KW-0548">Nucleotidyltransferase</keyword>
<protein>
    <submittedName>
        <fullName evidence="11">CCA tRNA nucleotidyltransferase</fullName>
    </submittedName>
</protein>